<dbReference type="GO" id="GO:0051015">
    <property type="term" value="F:actin filament binding"/>
    <property type="evidence" value="ECO:0007669"/>
    <property type="project" value="InterPro"/>
</dbReference>
<dbReference type="InterPro" id="IPR055297">
    <property type="entry name" value="NEBU/NEBL"/>
</dbReference>
<dbReference type="InterPro" id="IPR013998">
    <property type="entry name" value="Nebulin-like"/>
</dbReference>
<sequence length="6520" mass="755060">MADDEEYEEVVEYYTEETVYEQVPGQTITEIYETTTTRTTTSDYEQSEPSKPALAGPEPGKPAERKKVVKKKVDSSKFMTPYIAHSQKMQDLFSTNKYKEKYEKEKGQPTTITTDTPELRRIKKVQDQLSEVKYRMDGDIAKTIYHMDEKAKDIEHAKKVSQQVSKVLYKQNWEDTKDKYLLPPDAPELVQAVKNTALFSKKLYTADWEEDKTLFYPYNDSPELRRVAQAQKALSDIAYKKGLAEQQAQFTPLADPPDIEFAKKVTNQVSKLKYNQDYENKIKGKWSETPCFEIATAKMNADNISARKYQESFENMKDQIYFMQTETPEYKTHKQAGVAASKVKYKENYEKNKGKADYNVLPASENPLLKQLKVAGNALSDRLYKENYEKTKAKSINYCETPKFQLDTVLQKFSSDNKYKESYLKNILGHYVGSFEDPHYTHCMKVTAQNSDKNYKAEYEEDRGKCFFPQTITQEYETIKKLDQCKDHTYKVHPEKIKFTQVTDSPVQVQAQVNAKQLSDLNYKAKHESEKFKCHIPPDTPALIQHKINAYNLSDSIYKYDWEKSKAKKFDIKVDAIPLLAAKANSKNASDVMYKKDYEKNKGKMIGALSINDDPKMLHSLKTAKMQSDRLYKENYEKTKAKSMNYCETPKYQLDTLLKNFGENKYKDSYVQNILGHYIGSPEDPHQIHCMKVSAQNSDKNYKAEYEEDRGKCYFPQTITQEYEAIKKLDQCKDHTYKVHPDKTKFTAVTDTPVLLQAQLNMKQLSDLNYKAKYEGEKFKCNVPADAPQFIQHRINAYNLSDSIYKYDWEKSKAKKFDIKVDAIPLLAAKANSKNASDVMYKKDYEKNKGKMIGALSVNDDPKILHSLKTAKMQSDREYRKNYEKSKTNYTAPLDMLPVAQAKKSQAIVSDVDYKHLIHSYHYPPDSVPLDLAKKSYALQSDVEYKADYNSWMKGCGWVPFGSLEMEKAKRASDILNEKKYRQHPDTLKFTSIEDAPIIVQSKINQAQGSDVAYKAKGQEILHKYSLPADLPQFLQAKVNAYNISENIYKADLKDLSRKGYDLRTDAIPIKAAKAARQAASDVQYKKAYEKAKGKMVGFQSLQDDPKLVHYMNVAKIQSDREYKKDYEKTKTKYNTPHDMFNVVAAKKAQDIVSNTNYKHPLHHYTYLPDAMDLELSKNMMHIQSDNAYKEEYNNWMKGIGWIPIGSLEVEKVKKAGDALSEKKYRQHPDTLKFTSIVDSPVMVQAKQNTQQASDILYKAKGEDVKHKYTMSPDLPQFLQAKCNAYNISDVCYKRDWHDLIAKGNNVLGDAIPITAAKASRNIASDYKYKEAYEKSKGKHVGFRSLQDDPKLVHYMNVAKLQSDREYKKNYENTKTSYHTPGDMVSITAAKMAQDVVTNVNYKQPLHHYTYLPDALTVQHTKNVNQIQSDNVYKDEYNSFMKGIGWIPIGSLEVEKAKKAGDALNERKYRQHPDTIKFTSVPDSMGMVLAQQNTKQLSDLKYKVEGEKLKHKYTIDCDLPQFIQAKVNALNMSDAYYKADWKKTIAKGYDLRTDAIPIVAAKSSRNNASDFKYKQAYEKAKGKQIGFRSLQDDPKLVHYMNVAKIQSDREYKKGYEASKTRYHTPLDMFSVTAAKKSQEVATNANYRQPFHNYTLLPDALNVEHSRNAMQIQSDNLYKSDFTNWMKGIGWVPIESLEVEKAKKAGEILSEKKYRQHPEKLKFTYAMDTMEQALNKSNKLTMDKRRYTEKWNKDKTTIHVMPDTPDILLSKMNQISMSDKLYKAGWEEEKKKGYDLRPDAIPIKAARASRDIASDFKYKQAYEKTKGKHIGFRSLEDDPKLVHFMQVAKMQSDREYRKGYEKSKTSFHTPVDMFSVVAAKKSQEVATNANYRNVIHTYNLLPDAMNFELAKNMMQIQSDNQYKADYAEFMKGVGWFPLGSLEAEKNKKAMEIISEKKYRQHPDTLKYSTLMDSMNMVLAQNNAKIMNDHLYKQAWEADKTKVHIMPDIPQIILAKANAINMSDKLYKLSLEESKKKGYDLRTDAIPIKAAKASRDIASDYKYKYNYEKEKGKMVGFRSLEDDPKLVHSMQVAKIQSDREYKKNYEKTKTSYHTPADMLSVTAAKDAQANITNTNYKHLIHKYILLPDAMNIQLSKNMNHIQSENEYKQDYNEWYKGLGWSPAGSLEVEKAKKATEYASDQKYRQHPSNFQFKKLTDSMDMVLAKQNALNMNKHLYTIDWNKDKTKIHLMPDTPDILQAKQNQAQYSQKLYKLGWEEALKKGYDLPVDAISVQLAKASRDIASDFKYKQGYRKQLGHHIGFRSLQDDPKLVLSMNVAKMQSEREYKKDFEKWKTKYTSPVDMLGVVLAKKCQALVSDVDYKNYLHQWTCLPDQNDVIQAKKVYELQSENLYKSDLEWLKGIGWSPLGSLEAEKNKRASEIISEKKYRQPPDKNKFTSIPDAMDIVLAKTNAKNRSDRLYREAWDKDKTQVHIMPDTPDIILAKANLINTSDKLYRMGYEELKKKGYDLPLDAIPIKAAKASRDIASEYKYKEGFRKQLGHHIGARNIKDDPKMMWSMHVAKIQSDREYKKDFEKWKTKFSSPVDMLGVVLAKKCQSLVSDADYKNYLHQWTCLPDQNDVIHARQAYDLQSDNLYKADLQWLKGIGWLPSGSLEDEKNKRAMQILSDHAYRQQPDKFKFSSLMDSIPMVLAKNNAITMNHRLYTEAWNKDKTSIHIMPDTPEVLLAKQNKINYSEKLYKLGLEEAKTKGYDLRLDAIPIRAAKASRDIASEFKYKEGYRKQLGHHIGARNIKDDPKMMWSMHVAKIQSDREYKKDFEKWKTKFSSPVDMLGVVLAKKCQGLVSDVDYKNYLHQWTCLPDQNDVIHARQAYELQSDNMYKSDLQWMKGIGWVPIGSLDVEKCKRATEILSDKIYRQPPDKFKFTSVTDSLEQVLAKNNAITMNKRLYTEAWDKDKTQVHIMPDTPEIMLARMNKVNYSESLYKLANEEAKKKGYDLRSDAIPIVAAKASRDIASDYKYKDGYRKQLGHHIGARDIKDDPKMMWSMHVAKIQSDREYKKDFEKWKTKFSSPVDMLGVVLAKKCQTLVSDVDYKNYLHQWTCLPDQNDVIHARQAYEIQSDNVYKSDLQWMKGIGWVPIGSLDVVKCKRAGEILSDNIYRQPPDKFKFTSVTDSLEQVLAKNNAITMNKRLYTEAWDKDKTQIHIMPDTPEILLARQNKVNYSETLYKLANEEAKKKGYDLRSDAIPIVAAKASRDIASDYKYKDGYRKQLGHHIGARNIKDDPKMMWSMHVAKIQSDREYKKDFEKWKTKFSSPVDMLGVVLAKKCQTLVSDVDYKNYLHQWTCLPDQNDVIHARQAYEIQSDNIYKSDLQWMKGIGWVPIGSLDVVKCKRAGEILSDNIYRQPPDKFKFTSVTDSLEQVLAKNNAITMNKRLYTEAWDKDKTQVHIMPDTPEITLARQNKINYSESLYRRAMEEAKKEGYDLRSDAIPIVAAKASRDIASDYKYKEAYRKELGHLIGARAVHDDPKMMWSLHIAKVLSDREYKKEFEKYKTRYSSPVDMLGIILAKKCQTLVSDVDYKHLLHEWTCLPDQNDVIHARKAYDLQSDAIYKADLEWLRGIGWMPDGSPEVLRVKNAQEILRDSVYRTPVVNLKYTSIVDTPEVVLAKSNAENISIPKYRELWDKDKTSIHVMPDTPEINLARANALNVSDKIYREGWEEMKTGCDVRLDAIPIQAAKASREIASDYKYKLDHEKQKGHYVGTLTARDDNRIRWALIAGKIQNEREYRLNWAKWKTKFQSPVDMLSILHSKKCQILVSDIDYRNYLHQWTCLPDQNDVIQAKKAYELQSDAIYKADLEWLRGIGWMPNDSVSVNHAKYAGDIFSESKYRTKIETLNFTPVDDRVDYVTAKQSGEILNDIKYRKDWNDTKSNYTLTETPLLHTVQEAARILDPYLYKEGWEKQKATGYILPPDAVPFVHAHHCNDVQSELKYKAEHVKQKGHYVGVPTMRDDPKLVWFEHAGQIQNDRLYKEDYHKTKAKINIPADTVSVLAAKEGQALASDIDYHHYLHQWTCHPDQNDVIQAKKAYDLQSDIIYKADLEWLRGIGWIPLDSVDHVRVTKNQELVNQVKYKKAALDNYPNFTSVVDPPEIVLAKINSVNQSDIKYKETFNKLLKGKYTFSPETPYITHSKDMGKLYSTILYKGAWEGTKAYGYTLDERYIPIVGAKHADYVNSELKYKETYEKQKGHYLAGKEVSEFPEVLHCLDFQKMRSVLNYRKHYEDTKANVHIPNDMMNHVLAKKCQYILSDLEYRHYFHQWTSLPEEPNVIRARNAQEILSDNVYKDDLNWLKGIGCYVWDTPQILQAKKSYDLQSQLQYTAAGKENLQNYNLVTDTPLYVTAVQSGINASEVRYKENYHQNKDKYTTVLETVDHDRIKNLKNLYSSNLYKEIWEKVKATSYILPTNTMSLTHARNQKDLASRIKYREEYEKFKALYTLPKSVEDDPNTARCLRVGKFNIDRLYKSVYEKNKMKINIVPDMVELVTAKDSQKKVSEIDYRLHLHEWICHPDLQVNSHVRKVTDQISDIVYKDDLNWLKGIGCYVWDTPEILHAKHAYDLRNDIKYKAHVQKTRNDYKLVTDTPVYVQAVQSGKQLSDAVYHYDYIHSVRGKVAPTTTTLDLDRAVHAYKLQSENLYRGAGKRSLPTGYRLPVDTPHFRHSKDTQYMSSYFKYKEVYEHIKANGYTLGPNDVPFVNVRRVNDVTSERLYRQLYHKLKDKIHTTPDTPEIRQVKKTQEAVSELIYKSDFFKMQGHMISLPYTPQVLHCRYVGDITSDIKYKEDLQMLKGLGCFLMDTPDMVRSRHLRKLWSNYLYTDKARKMRDKYKVVVDTPEHRKEQELKTHLSELVYRAAGRKQKSIFTSVPDTPDLLRAKHGQKLQSQYLYVELATKERPHHHAGNQTTALKHAKDVKDLVSEKKYKIQYEKMKDKYTPILDTPVLIRAKTAYWNASDLRYKETFQKTKGKYHTVKDALDIVYHRRVTDDISKVKYKENYMSQLGIWRSIPDRPEHFHHRAVTDAVSDVKYKEDLTWLKGIGCYAFDTPDFTLAEKNKTLYSKYKYKEIFERTKSDFKYEADCPINRHFKHATQLMNEKKYRADYEQRKDKYHLVVDEPRHLLAKTAGDQISQIKYKEKYEKSKDKFTSVVDTPEHLRTTKVNKQISDILYKLEYNKARPRGYTTIHDTPMLLHVRKVKDEVSDLKYKEVYQRNKSNCTIKPDAVHIKAAKDAYKVNTNLDYKKLYEANKAHWRWTPDRPDFIQAAKSSLQQSDFEYKLDREFLKGCKLSVTDDKDMVLALRNSLIESDLKYKEKHVKERGSCHAVPDTPQILLAKTVSNLVSENKYKDYVKKHLAQGSYTTLPETPNTIRVKEVTKHVSDTNYKKKFVKEKGKSNYSIMLEPPDVKHAMEVAKKQSDVAYRKDAKENLHYTTVADRPDIKKATQAAKQASEVEYRAKHRKEGSHGLSMLGRPDIEMAKKAAKLSSQVKYRENFDKEKGKTPKYNPKDSQLYKVMKDANNLASEVKYKADLKKLHKPVTDMKESLIMNHVLNTSQLASSYQYKKNYEKSKGHYHTIPDNLEQLHLKEATELQSIVKYKEKYEKERGKPMLDFETPTYITAKESQQMQSGKEYRKDYEESIKGRNLTGLEVTPALLHVKYATKIASEKEYRKDLEESIRGKGLNEMEDTPDMLRAKNATQILNEKEYKRDLELEVKGKGLNAMANETPDFKRAKNATDIASQIKYKQSAEMEKANFTSVVDTPEIIHAQQVKNLSSQKKYKEDAEKGMSYYETVLDTPEMQRVRENQKNFSILQYQGDLKNSKGKITVVQDTPEILRVKENQKNFSSVLYKEDLSPGTAIGKTPEMMRVKQTQDHISAVKYKEAIGQGTPIPDLPEVKRVKETQKHISSVMYKENLGTGIPTTVTPEIERVKRNQENFSSVLYKENLGTGTPTAITPEMERVRRNQENFSSILYKENLSKGTPIPVTPEMERVKRNQENFSSVLYKDNLGKGIPIPITPEMERVKHNQENFSSVLYKENVGTGIPVSITPEMQRVKHNQENVSSVLYKENMGKGTPLAVTPEMERVKHNQENISTVLYKENMGKATPTPVTPEMQRVKRNQENISSVSYKENLGKPTPTPITPEMERVKRNQENFSSVLYKENMRKATPTPVTPEMERAKRNQENISSVLYSDSFRKQIQGRAAHVLDTPEMRRVRETQRHISTVKYHEDFEKHKGCFTPVVTDPITERVKKNTQDFSDINYRGIQRKVVEMEQKRNDQDQETITGLRVWRTNPGSVFDYDPAEDNIQSRSLHMINAQAQRRSREQSRSASALSTSGGEEKSEHSEAADHHLSTYSNSGIFFSATSTAYKHAKTTELPQQRSSSVATQQTTVSSIPSHPSTAGKIFRAMYDYMAADADEVSFKDGDAIVNVQAIDEGWMYGTVQRTGRTGMLPANYVEAI</sequence>
<dbReference type="Pfam" id="PF00880">
    <property type="entry name" value="Nebulin"/>
    <property type="match status" value="99"/>
</dbReference>
<dbReference type="SMART" id="SM00227">
    <property type="entry name" value="NEBU"/>
    <property type="match status" value="177"/>
</dbReference>
<dbReference type="SUPFAM" id="SSF50044">
    <property type="entry name" value="SH3-domain"/>
    <property type="match status" value="1"/>
</dbReference>
<evidence type="ECO:0000256" key="5">
    <source>
        <dbReference type="SAM" id="MobiDB-lite"/>
    </source>
</evidence>
<dbReference type="FunFam" id="2.30.30.40:FF:000007">
    <property type="entry name" value="nebulin isoform X1"/>
    <property type="match status" value="1"/>
</dbReference>
<feature type="domain" description="SH3" evidence="6">
    <location>
        <begin position="6461"/>
        <end position="6520"/>
    </location>
</feature>
<dbReference type="RefSeq" id="XP_035879400.1">
    <property type="nucleotide sequence ID" value="XM_036023507.1"/>
</dbReference>
<gene>
    <name evidence="8" type="primary">NEB</name>
</gene>
<dbReference type="Proteomes" id="UP000504628">
    <property type="component" value="Chromosome 4"/>
</dbReference>
<dbReference type="PROSITE" id="PS51216">
    <property type="entry name" value="NEBULIN"/>
    <property type="match status" value="127"/>
</dbReference>
<feature type="compositionally biased region" description="Low complexity" evidence="5">
    <location>
        <begin position="32"/>
        <end position="41"/>
    </location>
</feature>
<dbReference type="PANTHER" id="PTHR11039">
    <property type="entry name" value="NEBULIN"/>
    <property type="match status" value="1"/>
</dbReference>
<keyword evidence="2" id="KW-0677">Repeat</keyword>
<dbReference type="SMART" id="SM00326">
    <property type="entry name" value="SH3"/>
    <property type="match status" value="1"/>
</dbReference>
<feature type="compositionally biased region" description="Low complexity" evidence="5">
    <location>
        <begin position="6439"/>
        <end position="6454"/>
    </location>
</feature>
<keyword evidence="1 4" id="KW-0728">SH3 domain</keyword>
<dbReference type="InterPro" id="IPR035629">
    <property type="entry name" value="Nebulin_SH3"/>
</dbReference>
<keyword evidence="7" id="KW-1185">Reference proteome</keyword>
<feature type="region of interest" description="Disordered" evidence="5">
    <location>
        <begin position="6377"/>
        <end position="6409"/>
    </location>
</feature>
<dbReference type="GeneID" id="114495422"/>
<dbReference type="CDD" id="cd11933">
    <property type="entry name" value="SH3_Nebulin_C"/>
    <property type="match status" value="1"/>
</dbReference>
<evidence type="ECO:0000256" key="1">
    <source>
        <dbReference type="ARBA" id="ARBA00022443"/>
    </source>
</evidence>
<dbReference type="Pfam" id="PF14604">
    <property type="entry name" value="SH3_9"/>
    <property type="match status" value="1"/>
</dbReference>
<organism evidence="7 8">
    <name type="scientific">Phyllostomus discolor</name>
    <name type="common">pale spear-nosed bat</name>
    <dbReference type="NCBI Taxonomy" id="89673"/>
    <lineage>
        <taxon>Eukaryota</taxon>
        <taxon>Metazoa</taxon>
        <taxon>Chordata</taxon>
        <taxon>Craniata</taxon>
        <taxon>Vertebrata</taxon>
        <taxon>Euteleostomi</taxon>
        <taxon>Mammalia</taxon>
        <taxon>Eutheria</taxon>
        <taxon>Laurasiatheria</taxon>
        <taxon>Chiroptera</taxon>
        <taxon>Yangochiroptera</taxon>
        <taxon>Phyllostomidae</taxon>
        <taxon>Phyllostominae</taxon>
        <taxon>Phyllostomus</taxon>
    </lineage>
</organism>
<dbReference type="CTD" id="4703"/>
<dbReference type="InterPro" id="IPR036028">
    <property type="entry name" value="SH3-like_dom_sf"/>
</dbReference>
<evidence type="ECO:0000259" key="6">
    <source>
        <dbReference type="PROSITE" id="PS50002"/>
    </source>
</evidence>
<protein>
    <submittedName>
        <fullName evidence="8">Nebulin isoform X24</fullName>
    </submittedName>
</protein>
<feature type="compositionally biased region" description="Basic and acidic residues" evidence="5">
    <location>
        <begin position="61"/>
        <end position="70"/>
    </location>
</feature>
<evidence type="ECO:0000256" key="2">
    <source>
        <dbReference type="ARBA" id="ARBA00022737"/>
    </source>
</evidence>
<evidence type="ECO:0000313" key="8">
    <source>
        <dbReference type="RefSeq" id="XP_035879400.1"/>
    </source>
</evidence>
<reference evidence="8" key="1">
    <citation type="submission" date="2025-08" db="UniProtKB">
        <authorList>
            <consortium name="RefSeq"/>
        </authorList>
    </citation>
    <scope>IDENTIFICATION</scope>
    <source>
        <tissue evidence="8">Muscle</tissue>
    </source>
</reference>
<dbReference type="PANTHER" id="PTHR11039:SF37">
    <property type="entry name" value="NEBULIN"/>
    <property type="match status" value="1"/>
</dbReference>
<evidence type="ECO:0000256" key="4">
    <source>
        <dbReference type="PROSITE-ProRule" id="PRU00192"/>
    </source>
</evidence>
<feature type="compositionally biased region" description="Basic and acidic residues" evidence="5">
    <location>
        <begin position="6398"/>
        <end position="6409"/>
    </location>
</feature>
<proteinExistence type="predicted"/>
<accession>A0A7E6DKF4</accession>
<feature type="region of interest" description="Disordered" evidence="5">
    <location>
        <begin position="32"/>
        <end position="70"/>
    </location>
</feature>
<keyword evidence="3" id="KW-0009">Actin-binding</keyword>
<dbReference type="PRINTS" id="PR00510">
    <property type="entry name" value="NEBULIN"/>
</dbReference>
<dbReference type="Gene3D" id="2.30.30.40">
    <property type="entry name" value="SH3 Domains"/>
    <property type="match status" value="1"/>
</dbReference>
<evidence type="ECO:0000313" key="7">
    <source>
        <dbReference type="Proteomes" id="UP000504628"/>
    </source>
</evidence>
<name>A0A7E6DKF4_9CHIR</name>
<dbReference type="InterPro" id="IPR000900">
    <property type="entry name" value="Nebulin_repeat"/>
</dbReference>
<evidence type="ECO:0000256" key="3">
    <source>
        <dbReference type="ARBA" id="ARBA00023203"/>
    </source>
</evidence>
<dbReference type="GO" id="GO:0030018">
    <property type="term" value="C:Z disc"/>
    <property type="evidence" value="ECO:0007669"/>
    <property type="project" value="InterPro"/>
</dbReference>
<dbReference type="GO" id="GO:0071691">
    <property type="term" value="P:cardiac muscle thin filament assembly"/>
    <property type="evidence" value="ECO:0007669"/>
    <property type="project" value="TreeGrafter"/>
</dbReference>
<feature type="region of interest" description="Disordered" evidence="5">
    <location>
        <begin position="6432"/>
        <end position="6457"/>
    </location>
</feature>
<dbReference type="InterPro" id="IPR001452">
    <property type="entry name" value="SH3_domain"/>
</dbReference>
<dbReference type="PROSITE" id="PS50002">
    <property type="entry name" value="SH3"/>
    <property type="match status" value="1"/>
</dbReference>